<comment type="subcellular location">
    <subcellularLocation>
        <location evidence="1">Membrane</location>
        <topology evidence="1">Multi-pass membrane protein</topology>
    </subcellularLocation>
</comment>
<evidence type="ECO:0000313" key="9">
    <source>
        <dbReference type="EMBL" id="MBR7743693.1"/>
    </source>
</evidence>
<evidence type="ECO:0000256" key="4">
    <source>
        <dbReference type="ARBA" id="ARBA00022692"/>
    </source>
</evidence>
<dbReference type="NCBIfam" id="TIGR03025">
    <property type="entry name" value="EPS_sugtrans"/>
    <property type="match status" value="1"/>
</dbReference>
<proteinExistence type="inferred from homology"/>
<feature type="transmembrane region" description="Helical" evidence="7">
    <location>
        <begin position="314"/>
        <end position="334"/>
    </location>
</feature>
<dbReference type="EMBL" id="JAGSNF010000014">
    <property type="protein sequence ID" value="MBR7743693.1"/>
    <property type="molecule type" value="Genomic_DNA"/>
</dbReference>
<dbReference type="RefSeq" id="WP_211602956.1">
    <property type="nucleotide sequence ID" value="NZ_JAGSNF010000014.1"/>
</dbReference>
<keyword evidence="4 7" id="KW-0812">Transmembrane</keyword>
<evidence type="ECO:0000256" key="6">
    <source>
        <dbReference type="ARBA" id="ARBA00023136"/>
    </source>
</evidence>
<dbReference type="Pfam" id="PF13727">
    <property type="entry name" value="CoA_binding_3"/>
    <property type="match status" value="1"/>
</dbReference>
<dbReference type="GO" id="GO:0016780">
    <property type="term" value="F:phosphotransferase activity, for other substituted phosphate groups"/>
    <property type="evidence" value="ECO:0007669"/>
    <property type="project" value="TreeGrafter"/>
</dbReference>
<dbReference type="PANTHER" id="PTHR30576:SF10">
    <property type="entry name" value="SLL5057 PROTEIN"/>
    <property type="match status" value="1"/>
</dbReference>
<evidence type="ECO:0000256" key="5">
    <source>
        <dbReference type="ARBA" id="ARBA00022989"/>
    </source>
</evidence>
<evidence type="ECO:0000313" key="10">
    <source>
        <dbReference type="Proteomes" id="UP000677016"/>
    </source>
</evidence>
<feature type="transmembrane region" description="Helical" evidence="7">
    <location>
        <begin position="39"/>
        <end position="61"/>
    </location>
</feature>
<organism evidence="9 10">
    <name type="scientific">Phycicoccus avicenniae</name>
    <dbReference type="NCBI Taxonomy" id="2828860"/>
    <lineage>
        <taxon>Bacteria</taxon>
        <taxon>Bacillati</taxon>
        <taxon>Actinomycetota</taxon>
        <taxon>Actinomycetes</taxon>
        <taxon>Micrococcales</taxon>
        <taxon>Intrasporangiaceae</taxon>
        <taxon>Phycicoccus</taxon>
    </lineage>
</organism>
<gene>
    <name evidence="9" type="ORF">KC207_10370</name>
</gene>
<protein>
    <submittedName>
        <fullName evidence="9">Sugar transferase</fullName>
    </submittedName>
</protein>
<name>A0A941HZ50_9MICO</name>
<evidence type="ECO:0000256" key="2">
    <source>
        <dbReference type="ARBA" id="ARBA00006464"/>
    </source>
</evidence>
<dbReference type="InterPro" id="IPR003362">
    <property type="entry name" value="Bact_transf"/>
</dbReference>
<sequence length="502" mass="54239">MRPWAQPRADAHIDLASFGHAQVLPGLSAWERSQRRAAVVLDTAAAVLGVLIGIAGRNVIVGSGGSLWDTTPVVWWTLGVAVVAWVVLLARHGAYATRFVGTGNEEYRAVARAGLGLVAIIAFASFALQLEFSRGVLLVMAPTMTLSALAGRYALRRRLVTSRAQGMCLRPTVVVGDAAAALDVAHRIERDPGTTGMSVAALCVADVDDPVLRVANPTGIPVLGGEDATLGAVEAVGASAVAVASSPTMSGDALRRLGWALEQRDVDLLIAPGIVEVAGPRLTMRPASGLSMLHVERPVSHGFRFRVKRIFDRVAATLLLLLASPLFVAVAVMIRRGSAGPVFFTQDRVGEGGRIFRMWKFRTMVVDAEARLDALSADGHDGNETLFKMHTDPRVTRIGAVLRRYSLDELPQLFNVLRGEMSLIGPRPPLTREVDRYENDAVRRLRVRPGMTGLWQVSGRSDLSWVDSVRLDLWYVDNWSLSLDAQILVRTADAVLRGRGAY</sequence>
<comment type="similarity">
    <text evidence="2">Belongs to the bacterial sugar transferase family.</text>
</comment>
<accession>A0A941HZ50</accession>
<keyword evidence="6 7" id="KW-0472">Membrane</keyword>
<dbReference type="PANTHER" id="PTHR30576">
    <property type="entry name" value="COLANIC BIOSYNTHESIS UDP-GLUCOSE LIPID CARRIER TRANSFERASE"/>
    <property type="match status" value="1"/>
</dbReference>
<dbReference type="Proteomes" id="UP000677016">
    <property type="component" value="Unassembled WGS sequence"/>
</dbReference>
<keyword evidence="3 9" id="KW-0808">Transferase</keyword>
<feature type="domain" description="Bacterial sugar transferase" evidence="8">
    <location>
        <begin position="308"/>
        <end position="496"/>
    </location>
</feature>
<evidence type="ECO:0000259" key="8">
    <source>
        <dbReference type="Pfam" id="PF02397"/>
    </source>
</evidence>
<dbReference type="Pfam" id="PF02397">
    <property type="entry name" value="Bac_transf"/>
    <property type="match status" value="1"/>
</dbReference>
<evidence type="ECO:0000256" key="3">
    <source>
        <dbReference type="ARBA" id="ARBA00022679"/>
    </source>
</evidence>
<dbReference type="AlphaFoldDB" id="A0A941HZ50"/>
<comment type="caution">
    <text evidence="9">The sequence shown here is derived from an EMBL/GenBank/DDBJ whole genome shotgun (WGS) entry which is preliminary data.</text>
</comment>
<feature type="transmembrane region" description="Helical" evidence="7">
    <location>
        <begin position="136"/>
        <end position="155"/>
    </location>
</feature>
<evidence type="ECO:0000256" key="1">
    <source>
        <dbReference type="ARBA" id="ARBA00004141"/>
    </source>
</evidence>
<keyword evidence="10" id="KW-1185">Reference proteome</keyword>
<keyword evidence="5 7" id="KW-1133">Transmembrane helix</keyword>
<feature type="transmembrane region" description="Helical" evidence="7">
    <location>
        <begin position="110"/>
        <end position="130"/>
    </location>
</feature>
<dbReference type="InterPro" id="IPR017475">
    <property type="entry name" value="EPS_sugar_tfrase"/>
</dbReference>
<feature type="transmembrane region" description="Helical" evidence="7">
    <location>
        <begin position="73"/>
        <end position="90"/>
    </location>
</feature>
<dbReference type="GO" id="GO:0016020">
    <property type="term" value="C:membrane"/>
    <property type="evidence" value="ECO:0007669"/>
    <property type="project" value="UniProtKB-SubCell"/>
</dbReference>
<evidence type="ECO:0000256" key="7">
    <source>
        <dbReference type="SAM" id="Phobius"/>
    </source>
</evidence>
<reference evidence="9" key="1">
    <citation type="submission" date="2021-04" db="EMBL/GenBank/DDBJ databases">
        <title>Phycicoccus avicenniae sp. nov., a novel endophytic actinomycetes isolated from branch of Avicennia mariana.</title>
        <authorList>
            <person name="Tuo L."/>
        </authorList>
    </citation>
    <scope>NUCLEOTIDE SEQUENCE</scope>
    <source>
        <strain evidence="9">BSK3Z-2</strain>
    </source>
</reference>